<protein>
    <submittedName>
        <fullName evidence="1">Uncharacterized protein</fullName>
    </submittedName>
</protein>
<keyword evidence="2" id="KW-1185">Reference proteome</keyword>
<dbReference type="KEGG" id="vg:28803104"/>
<dbReference type="GeneID" id="28803104"/>
<gene>
    <name evidence="1" type="primary">74</name>
    <name evidence="1" type="ORF">PBI_DEMOSTHENES_74</name>
</gene>
<dbReference type="Proteomes" id="UP000203422">
    <property type="component" value="Segment"/>
</dbReference>
<organism evidence="1 2">
    <name type="scientific">Gordonia phage Demosthenes</name>
    <dbReference type="NCBI Taxonomy" id="1838067"/>
    <lineage>
        <taxon>Viruses</taxon>
        <taxon>Duplodnaviria</taxon>
        <taxon>Heunggongvirae</taxon>
        <taxon>Uroviricota</taxon>
        <taxon>Caudoviricetes</taxon>
        <taxon>Demosthenesvirus</taxon>
        <taxon>Demosthenesvirus demosthenes</taxon>
    </lineage>
</organism>
<reference evidence="1 2" key="1">
    <citation type="submission" date="2016-03" db="EMBL/GenBank/DDBJ databases">
        <authorList>
            <person name="Rimple P."/>
            <person name="Montgomery M.T."/>
            <person name="Guerrero C.A."/>
            <person name="Mavrich T.N."/>
            <person name="Pope W.H."/>
            <person name="Garlena R.A."/>
            <person name="Russell D.A."/>
            <person name="Jacobs-Sera D."/>
            <person name="Hendrix R.W."/>
            <person name="Hatfull G.F."/>
        </authorList>
    </citation>
    <scope>NUCLEOTIDE SEQUENCE [LARGE SCALE GENOMIC DNA]</scope>
</reference>
<sequence length="83" mass="9322">MAKIIARRICWPNPDATCLEGGCGYCNDEKFQKLEDISDYAWNAGRVHHRGGQSVDAWDAYNDGLGHGFWNAEVKYDNGEVNT</sequence>
<name>A0A166Y6W6_9CAUD</name>
<dbReference type="OrthoDB" id="35897at10239"/>
<dbReference type="EMBL" id="KU998242">
    <property type="protein sequence ID" value="ANA86043.1"/>
    <property type="molecule type" value="Genomic_DNA"/>
</dbReference>
<dbReference type="RefSeq" id="YP_009276785.1">
    <property type="nucleotide sequence ID" value="NC_030944.1"/>
</dbReference>
<evidence type="ECO:0000313" key="2">
    <source>
        <dbReference type="Proteomes" id="UP000203422"/>
    </source>
</evidence>
<evidence type="ECO:0000313" key="1">
    <source>
        <dbReference type="EMBL" id="ANA86043.1"/>
    </source>
</evidence>
<proteinExistence type="predicted"/>
<accession>A0A166Y6W6</accession>